<dbReference type="RefSeq" id="XP_015699417.1">
    <property type="nucleotide sequence ID" value="XM_015845191.1"/>
</dbReference>
<gene>
    <name evidence="1" type="ORF">PAAG_04171</name>
</gene>
<proteinExistence type="predicted"/>
<keyword evidence="2" id="KW-1185">Reference proteome</keyword>
<dbReference type="KEGG" id="pbl:PAAG_04171"/>
<dbReference type="VEuPathDB" id="FungiDB:PAAG_04171"/>
<dbReference type="EMBL" id="KN294001">
    <property type="protein sequence ID" value="EEH33118.2"/>
    <property type="molecule type" value="Genomic_DNA"/>
</dbReference>
<dbReference type="HOGENOM" id="CLU_1008655_0_0_1"/>
<evidence type="ECO:0000313" key="1">
    <source>
        <dbReference type="EMBL" id="EEH33118.2"/>
    </source>
</evidence>
<organism evidence="1 2">
    <name type="scientific">Paracoccidioides lutzii (strain ATCC MYA-826 / Pb01)</name>
    <name type="common">Paracoccidioides brasiliensis</name>
    <dbReference type="NCBI Taxonomy" id="502779"/>
    <lineage>
        <taxon>Eukaryota</taxon>
        <taxon>Fungi</taxon>
        <taxon>Dikarya</taxon>
        <taxon>Ascomycota</taxon>
        <taxon>Pezizomycotina</taxon>
        <taxon>Eurotiomycetes</taxon>
        <taxon>Eurotiomycetidae</taxon>
        <taxon>Onygenales</taxon>
        <taxon>Ajellomycetaceae</taxon>
        <taxon>Paracoccidioides</taxon>
    </lineage>
</organism>
<dbReference type="Proteomes" id="UP000002059">
    <property type="component" value="Partially assembled WGS sequence"/>
</dbReference>
<name>C1H077_PARBA</name>
<sequence length="276" mass="30229">MVDTDHLAEILEIGPGVSTNFIQYRLQQSQANSLKPSPLSKGECEKALLDMAKAKHIFQSLFPLANHVDPTCIWQCAKQPPTANLQLPLSYRVMEAFGPLYRTLAPGLVSPTQEIGIMTTALTMGNDMVWKDQVYPKTGAFLVTNRPFISFVSTLLLRETTCIALKAPTPFPLQPPGYHWGDDILFNPEALDADLGFHGDSVELSVRLEVGRGALVDDGLNGERELRGIMAVGGVLPLSAIKEDGRQSGGTGVVGWGTRTRECYYRCGTMQDESEF</sequence>
<dbReference type="AlphaFoldDB" id="C1H077"/>
<protein>
    <submittedName>
        <fullName evidence="1">Uncharacterized protein</fullName>
    </submittedName>
</protein>
<dbReference type="eggNOG" id="KOG2112">
    <property type="taxonomic scope" value="Eukaryota"/>
</dbReference>
<evidence type="ECO:0000313" key="2">
    <source>
        <dbReference type="Proteomes" id="UP000002059"/>
    </source>
</evidence>
<accession>C1H077</accession>
<dbReference type="GeneID" id="9097068"/>
<reference evidence="1 2" key="1">
    <citation type="journal article" date="2011" name="PLoS Genet.">
        <title>Comparative genomic analysis of human fungal pathogens causing paracoccidioidomycosis.</title>
        <authorList>
            <person name="Desjardins C.A."/>
            <person name="Champion M.D."/>
            <person name="Holder J.W."/>
            <person name="Muszewska A."/>
            <person name="Goldberg J."/>
            <person name="Bailao A.M."/>
            <person name="Brigido M.M."/>
            <person name="Ferreira M.E."/>
            <person name="Garcia A.M."/>
            <person name="Grynberg M."/>
            <person name="Gujja S."/>
            <person name="Heiman D.I."/>
            <person name="Henn M.R."/>
            <person name="Kodira C.D."/>
            <person name="Leon-Narvaez H."/>
            <person name="Longo L.V."/>
            <person name="Ma L.J."/>
            <person name="Malavazi I."/>
            <person name="Matsuo A.L."/>
            <person name="Morais F.V."/>
            <person name="Pereira M."/>
            <person name="Rodriguez-Brito S."/>
            <person name="Sakthikumar S."/>
            <person name="Salem-Izacc S.M."/>
            <person name="Sykes S.M."/>
            <person name="Teixeira M.M."/>
            <person name="Vallejo M.C."/>
            <person name="Walter M.E."/>
            <person name="Yandava C."/>
            <person name="Young S."/>
            <person name="Zeng Q."/>
            <person name="Zucker J."/>
            <person name="Felipe M.S."/>
            <person name="Goldman G.H."/>
            <person name="Haas B.J."/>
            <person name="McEwen J.G."/>
            <person name="Nino-Vega G."/>
            <person name="Puccia R."/>
            <person name="San-Blas G."/>
            <person name="Soares C.M."/>
            <person name="Birren B.W."/>
            <person name="Cuomo C.A."/>
        </authorList>
    </citation>
    <scope>NUCLEOTIDE SEQUENCE [LARGE SCALE GENOMIC DNA]</scope>
    <source>
        <strain evidence="2">ATCC MYA-826 / Pb01</strain>
    </source>
</reference>
<dbReference type="OrthoDB" id="437457at2759"/>